<evidence type="ECO:0000256" key="1">
    <source>
        <dbReference type="ARBA" id="ARBA00001971"/>
    </source>
</evidence>
<evidence type="ECO:0000256" key="6">
    <source>
        <dbReference type="ARBA" id="ARBA00023004"/>
    </source>
</evidence>
<evidence type="ECO:0000256" key="8">
    <source>
        <dbReference type="RuleBase" id="RU000461"/>
    </source>
</evidence>
<organism evidence="10 11">
    <name type="scientific">Phyllosticta citriasiana</name>
    <dbReference type="NCBI Taxonomy" id="595635"/>
    <lineage>
        <taxon>Eukaryota</taxon>
        <taxon>Fungi</taxon>
        <taxon>Dikarya</taxon>
        <taxon>Ascomycota</taxon>
        <taxon>Pezizomycotina</taxon>
        <taxon>Dothideomycetes</taxon>
        <taxon>Dothideomycetes incertae sedis</taxon>
        <taxon>Botryosphaeriales</taxon>
        <taxon>Phyllostictaceae</taxon>
        <taxon>Phyllosticta</taxon>
    </lineage>
</organism>
<name>A0ABR1KKK5_9PEZI</name>
<gene>
    <name evidence="10" type="ORF">IWZ03DRAFT_193800</name>
</gene>
<dbReference type="CDD" id="cd11063">
    <property type="entry name" value="CYP52"/>
    <property type="match status" value="1"/>
</dbReference>
<dbReference type="InterPro" id="IPR036396">
    <property type="entry name" value="Cyt_P450_sf"/>
</dbReference>
<keyword evidence="3 8" id="KW-0349">Heme</keyword>
<keyword evidence="7 8" id="KW-0503">Monooxygenase</keyword>
<comment type="similarity">
    <text evidence="2 8">Belongs to the cytochrome P450 family.</text>
</comment>
<dbReference type="Proteomes" id="UP001363622">
    <property type="component" value="Unassembled WGS sequence"/>
</dbReference>
<dbReference type="InterPro" id="IPR001128">
    <property type="entry name" value="Cyt_P450"/>
</dbReference>
<keyword evidence="9" id="KW-0812">Transmembrane</keyword>
<evidence type="ECO:0000256" key="2">
    <source>
        <dbReference type="ARBA" id="ARBA00010617"/>
    </source>
</evidence>
<dbReference type="InterPro" id="IPR002402">
    <property type="entry name" value="Cyt_P450_E_grp-II"/>
</dbReference>
<dbReference type="EMBL" id="JBBPHU010000006">
    <property type="protein sequence ID" value="KAK7516622.1"/>
    <property type="molecule type" value="Genomic_DNA"/>
</dbReference>
<feature type="transmembrane region" description="Helical" evidence="9">
    <location>
        <begin position="6"/>
        <end position="25"/>
    </location>
</feature>
<evidence type="ECO:0000256" key="7">
    <source>
        <dbReference type="ARBA" id="ARBA00023033"/>
    </source>
</evidence>
<dbReference type="InterPro" id="IPR017972">
    <property type="entry name" value="Cyt_P450_CS"/>
</dbReference>
<sequence>MLQDTPITLTAVLAAVVAWVAYFMYRHANEEIKIRRYGGHAPSVRKWWDPLGATFIWGLTSHSLRDENLEFFHDQFCLSAHGRKRPYNYEVRLCGSRFIFTADPDNVKAMLSTQFNDYGKGKRVRDDWHDLLGESILTADGESWQKSRQIVRTYFTKQRISNLVCFEKHIQRLLPMIGGGGAVDVKDLLARFALDASAEFTFGIDINSLHEPKTEFAKAFETIRATQALIERAGAFKFLIRRGEFRRQVKVAKDFIAHYVQEALALSPEDLQERDKKDKDYTFLHACLTSIRDSTRLIDEILTVVTAGRDTAAQTVALCLFELSRNPAYVIDMRREIEEQIGFERQPTYAELRSMKLVHNALNETLRLYPSVPFNGRTALRDTTLPRGGGPEGEDPVGVPEGTFVVWSVHVMHLSPELLPPESESFPPAHLWRPHRWDDWYPESWSYLPFNGGPRICVGQQFAITEMSYVLVRILQRYSRIELKMKEPQETPKTHKWVRRGDGPELAEKFAQRSPQMATEITMAPRFGIQLAFRE</sequence>
<evidence type="ECO:0000313" key="10">
    <source>
        <dbReference type="EMBL" id="KAK7516622.1"/>
    </source>
</evidence>
<dbReference type="PRINTS" id="PR00464">
    <property type="entry name" value="EP450II"/>
</dbReference>
<protein>
    <submittedName>
        <fullName evidence="10">Cytochrome P450</fullName>
    </submittedName>
</protein>
<evidence type="ECO:0000256" key="3">
    <source>
        <dbReference type="ARBA" id="ARBA00022617"/>
    </source>
</evidence>
<dbReference type="InterPro" id="IPR047146">
    <property type="entry name" value="Cyt_P450_E_CYP52_fungi"/>
</dbReference>
<dbReference type="PANTHER" id="PTHR24287">
    <property type="entry name" value="P450, PUTATIVE (EUROFUNG)-RELATED"/>
    <property type="match status" value="1"/>
</dbReference>
<dbReference type="Gene3D" id="1.10.630.10">
    <property type="entry name" value="Cytochrome P450"/>
    <property type="match status" value="1"/>
</dbReference>
<dbReference type="SUPFAM" id="SSF48264">
    <property type="entry name" value="Cytochrome P450"/>
    <property type="match status" value="1"/>
</dbReference>
<keyword evidence="9" id="KW-1133">Transmembrane helix</keyword>
<keyword evidence="11" id="KW-1185">Reference proteome</keyword>
<evidence type="ECO:0000256" key="5">
    <source>
        <dbReference type="ARBA" id="ARBA00023002"/>
    </source>
</evidence>
<keyword evidence="5 8" id="KW-0560">Oxidoreductase</keyword>
<reference evidence="10 11" key="1">
    <citation type="submission" date="2024-04" db="EMBL/GenBank/DDBJ databases">
        <title>Phyllosticta paracitricarpa is synonymous to the EU quarantine fungus P. citricarpa based on phylogenomic analyses.</title>
        <authorList>
            <consortium name="Lawrence Berkeley National Laboratory"/>
            <person name="Van Ingen-Buijs V.A."/>
            <person name="Van Westerhoven A.C."/>
            <person name="Haridas S."/>
            <person name="Skiadas P."/>
            <person name="Martin F."/>
            <person name="Groenewald J.Z."/>
            <person name="Crous P.W."/>
            <person name="Seidl M.F."/>
        </authorList>
    </citation>
    <scope>NUCLEOTIDE SEQUENCE [LARGE SCALE GENOMIC DNA]</scope>
    <source>
        <strain evidence="10 11">CBS 123371</strain>
    </source>
</reference>
<evidence type="ECO:0000313" key="11">
    <source>
        <dbReference type="Proteomes" id="UP001363622"/>
    </source>
</evidence>
<accession>A0ABR1KKK5</accession>
<dbReference type="PANTHER" id="PTHR24287:SF5">
    <property type="entry name" value="P450, PUTATIVE (EUROFUNG)-RELATED"/>
    <property type="match status" value="1"/>
</dbReference>
<dbReference type="PRINTS" id="PR01239">
    <property type="entry name" value="EP450IICYP52"/>
</dbReference>
<dbReference type="InterPro" id="IPR002974">
    <property type="entry name" value="Cyt_P450_E_CYP52_ascomycetes"/>
</dbReference>
<proteinExistence type="inferred from homology"/>
<dbReference type="Pfam" id="PF00067">
    <property type="entry name" value="p450"/>
    <property type="match status" value="1"/>
</dbReference>
<comment type="caution">
    <text evidence="10">The sequence shown here is derived from an EMBL/GenBank/DDBJ whole genome shotgun (WGS) entry which is preliminary data.</text>
</comment>
<dbReference type="PROSITE" id="PS00086">
    <property type="entry name" value="CYTOCHROME_P450"/>
    <property type="match status" value="1"/>
</dbReference>
<comment type="cofactor">
    <cofactor evidence="1">
        <name>heme</name>
        <dbReference type="ChEBI" id="CHEBI:30413"/>
    </cofactor>
</comment>
<evidence type="ECO:0000256" key="9">
    <source>
        <dbReference type="SAM" id="Phobius"/>
    </source>
</evidence>
<evidence type="ECO:0000256" key="4">
    <source>
        <dbReference type="ARBA" id="ARBA00022723"/>
    </source>
</evidence>
<dbReference type="PRINTS" id="PR00385">
    <property type="entry name" value="P450"/>
</dbReference>
<keyword evidence="4 8" id="KW-0479">Metal-binding</keyword>
<keyword evidence="6 8" id="KW-0408">Iron</keyword>
<keyword evidence="9" id="KW-0472">Membrane</keyword>